<protein>
    <recommendedName>
        <fullName evidence="1">Fido domain-containing protein</fullName>
    </recommendedName>
</protein>
<dbReference type="EMBL" id="LAZR01035330">
    <property type="protein sequence ID" value="KKL27804.1"/>
    <property type="molecule type" value="Genomic_DNA"/>
</dbReference>
<organism evidence="2">
    <name type="scientific">marine sediment metagenome</name>
    <dbReference type="NCBI Taxonomy" id="412755"/>
    <lineage>
        <taxon>unclassified sequences</taxon>
        <taxon>metagenomes</taxon>
        <taxon>ecological metagenomes</taxon>
    </lineage>
</organism>
<feature type="domain" description="Fido" evidence="1">
    <location>
        <begin position="23"/>
        <end position="61"/>
    </location>
</feature>
<proteinExistence type="predicted"/>
<dbReference type="Gene3D" id="1.20.120.1870">
    <property type="entry name" value="Fic/DOC protein, Fido domain"/>
    <property type="match status" value="1"/>
</dbReference>
<dbReference type="Pfam" id="PF02661">
    <property type="entry name" value="Fic"/>
    <property type="match status" value="1"/>
</dbReference>
<evidence type="ECO:0000313" key="2">
    <source>
        <dbReference type="EMBL" id="KKL27804.1"/>
    </source>
</evidence>
<sequence length="105" mass="11634">GLVNANRIFGGNIINESNLDFEIDSASKQKKLFRKAAHLTRAMTSGHAFSDGNKRTAIVAVTSELGSKGLKFDKKKIVKTMINLSKSAEGDLNKIERKLRRCTRK</sequence>
<dbReference type="InterPro" id="IPR003812">
    <property type="entry name" value="Fido"/>
</dbReference>
<dbReference type="AlphaFoldDB" id="A0A0F9C0X4"/>
<accession>A0A0F9C0X4</accession>
<dbReference type="InterPro" id="IPR053737">
    <property type="entry name" value="Type_II_TA_Toxin"/>
</dbReference>
<reference evidence="2" key="1">
    <citation type="journal article" date="2015" name="Nature">
        <title>Complex archaea that bridge the gap between prokaryotes and eukaryotes.</title>
        <authorList>
            <person name="Spang A."/>
            <person name="Saw J.H."/>
            <person name="Jorgensen S.L."/>
            <person name="Zaremba-Niedzwiedzka K."/>
            <person name="Martijn J."/>
            <person name="Lind A.E."/>
            <person name="van Eijk R."/>
            <person name="Schleper C."/>
            <person name="Guy L."/>
            <person name="Ettema T.J."/>
        </authorList>
    </citation>
    <scope>NUCLEOTIDE SEQUENCE</scope>
</reference>
<name>A0A0F9C0X4_9ZZZZ</name>
<evidence type="ECO:0000259" key="1">
    <source>
        <dbReference type="Pfam" id="PF02661"/>
    </source>
</evidence>
<comment type="caution">
    <text evidence="2">The sequence shown here is derived from an EMBL/GenBank/DDBJ whole genome shotgun (WGS) entry which is preliminary data.</text>
</comment>
<feature type="non-terminal residue" evidence="2">
    <location>
        <position position="1"/>
    </location>
</feature>
<gene>
    <name evidence="2" type="ORF">LCGC14_2381430</name>
</gene>